<proteinExistence type="predicted"/>
<keyword evidence="3" id="KW-1185">Reference proteome</keyword>
<evidence type="ECO:0000313" key="3">
    <source>
        <dbReference type="Proteomes" id="UP000284375"/>
    </source>
</evidence>
<feature type="signal peptide" evidence="1">
    <location>
        <begin position="1"/>
        <end position="20"/>
    </location>
</feature>
<dbReference type="OrthoDB" id="5174695at2759"/>
<accession>A0A423WHN8</accession>
<gene>
    <name evidence="2" type="ORF">VSDG_01771</name>
</gene>
<name>A0A423WHN8_CYTCH</name>
<reference evidence="2 3" key="1">
    <citation type="submission" date="2015-09" db="EMBL/GenBank/DDBJ databases">
        <title>Host preference determinants of Valsa canker pathogens revealed by comparative genomics.</title>
        <authorList>
            <person name="Yin Z."/>
            <person name="Huang L."/>
        </authorList>
    </citation>
    <scope>NUCLEOTIDE SEQUENCE [LARGE SCALE GENOMIC DNA]</scope>
    <source>
        <strain evidence="2 3">YSFL</strain>
    </source>
</reference>
<comment type="caution">
    <text evidence="2">The sequence shown here is derived from an EMBL/GenBank/DDBJ whole genome shotgun (WGS) entry which is preliminary data.</text>
</comment>
<dbReference type="Proteomes" id="UP000284375">
    <property type="component" value="Unassembled WGS sequence"/>
</dbReference>
<dbReference type="EMBL" id="LJZO01000004">
    <property type="protein sequence ID" value="ROW02908.1"/>
    <property type="molecule type" value="Genomic_DNA"/>
</dbReference>
<dbReference type="AlphaFoldDB" id="A0A423WHN8"/>
<sequence>MLAPVTLIVLSPFVLSLSRAVVVEPRNGSYGFSANVTLFRQGTLTNVSSTALMEIINYPCDKNTDPRPCYKQYYEEKHSCHPFDQECYKDCHNWDDYRHRCEDRGDKCYDKCYYEDRECHRYDKCQKDRGVYRSRGDEQDCYKKHKDYYDHQDHCKPECGLEEKECYKCRKECPPWEENCSNDYRPPRYCKPDCQSNDNSCHKCREPDRQRQHDRECEPRQDRDCFPGYPHYPEYPEGDGNEKGDYDDDYHPHHPKSYITVNYFGQEGTYQEKVWPDGDEHWNDEHFGNFKVDHIKYYAEHEDSDVRCLPMKSWFPWTPLPLEKFVERTEEYDLVVRILQLEKPMPIELIRCDIP</sequence>
<evidence type="ECO:0000256" key="1">
    <source>
        <dbReference type="SAM" id="SignalP"/>
    </source>
</evidence>
<feature type="chain" id="PRO_5019089501" evidence="1">
    <location>
        <begin position="21"/>
        <end position="355"/>
    </location>
</feature>
<organism evidence="2 3">
    <name type="scientific">Cytospora chrysosperma</name>
    <name type="common">Cytospora canker fungus</name>
    <name type="synonym">Sphaeria chrysosperma</name>
    <dbReference type="NCBI Taxonomy" id="252740"/>
    <lineage>
        <taxon>Eukaryota</taxon>
        <taxon>Fungi</taxon>
        <taxon>Dikarya</taxon>
        <taxon>Ascomycota</taxon>
        <taxon>Pezizomycotina</taxon>
        <taxon>Sordariomycetes</taxon>
        <taxon>Sordariomycetidae</taxon>
        <taxon>Diaporthales</taxon>
        <taxon>Cytosporaceae</taxon>
        <taxon>Cytospora</taxon>
    </lineage>
</organism>
<keyword evidence="1" id="KW-0732">Signal</keyword>
<evidence type="ECO:0000313" key="2">
    <source>
        <dbReference type="EMBL" id="ROW02908.1"/>
    </source>
</evidence>
<protein>
    <submittedName>
        <fullName evidence="2">Uncharacterized protein</fullName>
    </submittedName>
</protein>